<proteinExistence type="predicted"/>
<dbReference type="EMBL" id="KB445550">
    <property type="protein sequence ID" value="EMD00845.1"/>
    <property type="molecule type" value="Genomic_DNA"/>
</dbReference>
<accession>M2NMT0</accession>
<feature type="chain" id="PRO_5004021793" evidence="1">
    <location>
        <begin position="20"/>
        <end position="107"/>
    </location>
</feature>
<dbReference type="Proteomes" id="UP000011761">
    <property type="component" value="Unassembled WGS sequence"/>
</dbReference>
<evidence type="ECO:0000256" key="1">
    <source>
        <dbReference type="SAM" id="SignalP"/>
    </source>
</evidence>
<sequence length="107" mass="11957">MRLSTLLVVLATSYASARSNRFNGREEHATSGGIGGVRPIDRLNRRTNNNQISELDCEPVGESLNLKPAPIRFEDAAVQAEFAGLAHLLIEQRGEWTRERRLRDTAK</sequence>
<gene>
    <name evidence="2" type="ORF">BAUCODRAFT_186673</name>
</gene>
<keyword evidence="1" id="KW-0732">Signal</keyword>
<dbReference type="KEGG" id="bcom:BAUCODRAFT_186673"/>
<organism evidence="2 3">
    <name type="scientific">Baudoinia panamericana (strain UAMH 10762)</name>
    <name type="common">Angels' share fungus</name>
    <name type="synonym">Baudoinia compniacensis (strain UAMH 10762)</name>
    <dbReference type="NCBI Taxonomy" id="717646"/>
    <lineage>
        <taxon>Eukaryota</taxon>
        <taxon>Fungi</taxon>
        <taxon>Dikarya</taxon>
        <taxon>Ascomycota</taxon>
        <taxon>Pezizomycotina</taxon>
        <taxon>Dothideomycetes</taxon>
        <taxon>Dothideomycetidae</taxon>
        <taxon>Mycosphaerellales</taxon>
        <taxon>Teratosphaeriaceae</taxon>
        <taxon>Baudoinia</taxon>
    </lineage>
</organism>
<dbReference type="AlphaFoldDB" id="M2NMT0"/>
<name>M2NMT0_BAUPA</name>
<keyword evidence="3" id="KW-1185">Reference proteome</keyword>
<feature type="signal peptide" evidence="1">
    <location>
        <begin position="1"/>
        <end position="19"/>
    </location>
</feature>
<reference evidence="2 3" key="1">
    <citation type="journal article" date="2012" name="PLoS Pathog.">
        <title>Diverse lifestyles and strategies of plant pathogenesis encoded in the genomes of eighteen Dothideomycetes fungi.</title>
        <authorList>
            <person name="Ohm R.A."/>
            <person name="Feau N."/>
            <person name="Henrissat B."/>
            <person name="Schoch C.L."/>
            <person name="Horwitz B.A."/>
            <person name="Barry K.W."/>
            <person name="Condon B.J."/>
            <person name="Copeland A.C."/>
            <person name="Dhillon B."/>
            <person name="Glaser F."/>
            <person name="Hesse C.N."/>
            <person name="Kosti I."/>
            <person name="LaButti K."/>
            <person name="Lindquist E.A."/>
            <person name="Lucas S."/>
            <person name="Salamov A.A."/>
            <person name="Bradshaw R.E."/>
            <person name="Ciuffetti L."/>
            <person name="Hamelin R.C."/>
            <person name="Kema G.H.J."/>
            <person name="Lawrence C."/>
            <person name="Scott J.A."/>
            <person name="Spatafora J.W."/>
            <person name="Turgeon B.G."/>
            <person name="de Wit P.J.G.M."/>
            <person name="Zhong S."/>
            <person name="Goodwin S.B."/>
            <person name="Grigoriev I.V."/>
        </authorList>
    </citation>
    <scope>NUCLEOTIDE SEQUENCE [LARGE SCALE GENOMIC DNA]</scope>
    <source>
        <strain evidence="2 3">UAMH 10762</strain>
    </source>
</reference>
<evidence type="ECO:0000313" key="3">
    <source>
        <dbReference type="Proteomes" id="UP000011761"/>
    </source>
</evidence>
<dbReference type="GeneID" id="19109536"/>
<evidence type="ECO:0000313" key="2">
    <source>
        <dbReference type="EMBL" id="EMD00845.1"/>
    </source>
</evidence>
<dbReference type="HOGENOM" id="CLU_2209522_0_0_1"/>
<protein>
    <submittedName>
        <fullName evidence="2">Uncharacterized protein</fullName>
    </submittedName>
</protein>
<dbReference type="RefSeq" id="XP_007672029.1">
    <property type="nucleotide sequence ID" value="XM_007673839.1"/>
</dbReference>